<reference evidence="1" key="1">
    <citation type="journal article" date="2014" name="Front. Microbiol.">
        <title>High frequency of phylogenetically diverse reductive dehalogenase-homologous genes in deep subseafloor sedimentary metagenomes.</title>
        <authorList>
            <person name="Kawai M."/>
            <person name="Futagami T."/>
            <person name="Toyoda A."/>
            <person name="Takaki Y."/>
            <person name="Nishi S."/>
            <person name="Hori S."/>
            <person name="Arai W."/>
            <person name="Tsubouchi T."/>
            <person name="Morono Y."/>
            <person name="Uchiyama I."/>
            <person name="Ito T."/>
            <person name="Fujiyama A."/>
            <person name="Inagaki F."/>
            <person name="Takami H."/>
        </authorList>
    </citation>
    <scope>NUCLEOTIDE SEQUENCE</scope>
    <source>
        <strain evidence="1">Expedition CK06-06</strain>
    </source>
</reference>
<dbReference type="AlphaFoldDB" id="X1UPY0"/>
<organism evidence="1">
    <name type="scientific">marine sediment metagenome</name>
    <dbReference type="NCBI Taxonomy" id="412755"/>
    <lineage>
        <taxon>unclassified sequences</taxon>
        <taxon>metagenomes</taxon>
        <taxon>ecological metagenomes</taxon>
    </lineage>
</organism>
<dbReference type="EMBL" id="BARW01023328">
    <property type="protein sequence ID" value="GAI94419.1"/>
    <property type="molecule type" value="Genomic_DNA"/>
</dbReference>
<protein>
    <submittedName>
        <fullName evidence="1">Uncharacterized protein</fullName>
    </submittedName>
</protein>
<evidence type="ECO:0000313" key="1">
    <source>
        <dbReference type="EMBL" id="GAI94419.1"/>
    </source>
</evidence>
<accession>X1UPY0</accession>
<sequence>MNKGEVKLDLTTEDRANGFSIVADDSHNITLLKWGKPVAWFSAVLPREALSQLLELIKFCERKKDAKPGSGLPQS</sequence>
<gene>
    <name evidence="1" type="ORF">S12H4_38716</name>
</gene>
<proteinExistence type="predicted"/>
<comment type="caution">
    <text evidence="1">The sequence shown here is derived from an EMBL/GenBank/DDBJ whole genome shotgun (WGS) entry which is preliminary data.</text>
</comment>
<name>X1UPY0_9ZZZZ</name>